<proteinExistence type="predicted"/>
<sequence length="218" mass="24739">MTAGQYAACVVGPPPTLNYAHDMTNEPSPGELLLMFESLAIEYEAFDDMLPESAQFEFGASRDPATFRSNQLRAMLLRKFITKKDAVYLPKVYDAMVSSAAPEFLENCKLNVATRKADFKRAGQSMTEFGVGHGDEQTIHGEHDIYYDLNYGRLLHADFDRWGRLERMPDLYLELAVWEVHSNYAWLVKEARIVVTEGRSTGRLNVPERSHAPQFPVD</sequence>
<keyword evidence="2" id="KW-1185">Reference proteome</keyword>
<organism evidence="1 2">
    <name type="scientific">Pseudarthrobacter scleromae</name>
    <dbReference type="NCBI Taxonomy" id="158897"/>
    <lineage>
        <taxon>Bacteria</taxon>
        <taxon>Bacillati</taxon>
        <taxon>Actinomycetota</taxon>
        <taxon>Actinomycetes</taxon>
        <taxon>Micrococcales</taxon>
        <taxon>Micrococcaceae</taxon>
        <taxon>Pseudarthrobacter</taxon>
    </lineage>
</organism>
<comment type="caution">
    <text evidence="1">The sequence shown here is derived from an EMBL/GenBank/DDBJ whole genome shotgun (WGS) entry which is preliminary data.</text>
</comment>
<dbReference type="Proteomes" id="UP000658754">
    <property type="component" value="Unassembled WGS sequence"/>
</dbReference>
<gene>
    <name evidence="1" type="ORF">GCM10007175_04310</name>
</gene>
<protein>
    <submittedName>
        <fullName evidence="1">Uncharacterized protein</fullName>
    </submittedName>
</protein>
<evidence type="ECO:0000313" key="1">
    <source>
        <dbReference type="EMBL" id="GGI70662.1"/>
    </source>
</evidence>
<dbReference type="EMBL" id="BMKV01000001">
    <property type="protein sequence ID" value="GGI70662.1"/>
    <property type="molecule type" value="Genomic_DNA"/>
</dbReference>
<accession>A0ABQ2CAE2</accession>
<name>A0ABQ2CAE2_9MICC</name>
<reference evidence="2" key="1">
    <citation type="journal article" date="2019" name="Int. J. Syst. Evol. Microbiol.">
        <title>The Global Catalogue of Microorganisms (GCM) 10K type strain sequencing project: providing services to taxonomists for standard genome sequencing and annotation.</title>
        <authorList>
            <consortium name="The Broad Institute Genomics Platform"/>
            <consortium name="The Broad Institute Genome Sequencing Center for Infectious Disease"/>
            <person name="Wu L."/>
            <person name="Ma J."/>
        </authorList>
    </citation>
    <scope>NUCLEOTIDE SEQUENCE [LARGE SCALE GENOMIC DNA]</scope>
    <source>
        <strain evidence="2">CGMCC 1.3601</strain>
    </source>
</reference>
<evidence type="ECO:0000313" key="2">
    <source>
        <dbReference type="Proteomes" id="UP000658754"/>
    </source>
</evidence>